<gene>
    <name evidence="1" type="ORF">MRATA1EN22A_LOCUS6776</name>
</gene>
<dbReference type="Proteomes" id="UP001162501">
    <property type="component" value="Chromosome 16"/>
</dbReference>
<evidence type="ECO:0000313" key="1">
    <source>
        <dbReference type="EMBL" id="CAM9739290.1"/>
    </source>
</evidence>
<organism evidence="1 2">
    <name type="scientific">Rangifer tarandus platyrhynchus</name>
    <name type="common">Svalbard reindeer</name>
    <dbReference type="NCBI Taxonomy" id="3082113"/>
    <lineage>
        <taxon>Eukaryota</taxon>
        <taxon>Metazoa</taxon>
        <taxon>Chordata</taxon>
        <taxon>Craniata</taxon>
        <taxon>Vertebrata</taxon>
        <taxon>Euteleostomi</taxon>
        <taxon>Mammalia</taxon>
        <taxon>Eutheria</taxon>
        <taxon>Laurasiatheria</taxon>
        <taxon>Artiodactyla</taxon>
        <taxon>Ruminantia</taxon>
        <taxon>Pecora</taxon>
        <taxon>Cervidae</taxon>
        <taxon>Odocoileinae</taxon>
        <taxon>Rangifer</taxon>
    </lineage>
</organism>
<proteinExistence type="predicted"/>
<name>A0AC59YIV2_RANTA</name>
<reference evidence="1" key="1">
    <citation type="submission" date="2023-05" db="EMBL/GenBank/DDBJ databases">
        <authorList>
            <consortium name="ELIXIR-Norway"/>
        </authorList>
    </citation>
    <scope>NUCLEOTIDE SEQUENCE</scope>
</reference>
<protein>
    <submittedName>
        <fullName evidence="1">Uncharacterized protein</fullName>
    </submittedName>
</protein>
<reference evidence="1" key="2">
    <citation type="submission" date="2025-03" db="EMBL/GenBank/DDBJ databases">
        <authorList>
            <consortium name="ELIXIR-Norway"/>
            <consortium name="Elixir Norway"/>
        </authorList>
    </citation>
    <scope>NUCLEOTIDE SEQUENCE</scope>
</reference>
<evidence type="ECO:0000313" key="2">
    <source>
        <dbReference type="Proteomes" id="UP001162501"/>
    </source>
</evidence>
<sequence>MNPKPPGAPRGTWIPVGSHSPPLPRQGLQSSAWFVLPPSYAAPGACFPPPPPPLSAHPGCPEAPGGADGGGPEDRCLAQRVCVKASWEGGAEVEELRGQREGKGKWNLLQGCPAPLELFLWAAQETLKRVTLTEWSGPCRFSSHPCRKTVAS</sequence>
<accession>A0AC59YIV2</accession>
<dbReference type="EMBL" id="OX596100">
    <property type="protein sequence ID" value="CAM9739290.1"/>
    <property type="molecule type" value="Genomic_DNA"/>
</dbReference>